<dbReference type="EMBL" id="LS483250">
    <property type="protein sequence ID" value="SQD76853.1"/>
    <property type="molecule type" value="Genomic_DNA"/>
</dbReference>
<dbReference type="AlphaFoldDB" id="A0A330LJH8"/>
<evidence type="ECO:0000313" key="1">
    <source>
        <dbReference type="EMBL" id="SQD76853.1"/>
    </source>
</evidence>
<reference evidence="2" key="1">
    <citation type="submission" date="2018-05" db="EMBL/GenBank/DDBJ databases">
        <authorList>
            <person name="Cea G.-C."/>
            <person name="William W."/>
        </authorList>
    </citation>
    <scope>NUCLEOTIDE SEQUENCE [LARGE SCALE GENOMIC DNA]</scope>
    <source>
        <strain evidence="2">DB21MT 5</strain>
    </source>
</reference>
<accession>A0A330LJH8</accession>
<dbReference type="Proteomes" id="UP000250163">
    <property type="component" value="Chromosome MORIYA"/>
</dbReference>
<dbReference type="KEGG" id="mya:MORIYA_0375"/>
<sequence length="47" mass="5417">MTSFRYYLERLQPFCFNTRVVDAGLVFNASAGRIGRCTKFPLQFGHT</sequence>
<protein>
    <submittedName>
        <fullName evidence="1">Uncharacterized protein</fullName>
    </submittedName>
</protein>
<name>A0A330LJH8_9GAMM</name>
<keyword evidence="2" id="KW-1185">Reference proteome</keyword>
<evidence type="ECO:0000313" key="2">
    <source>
        <dbReference type="Proteomes" id="UP000250163"/>
    </source>
</evidence>
<organism evidence="1 2">
    <name type="scientific">Moritella yayanosii</name>
    <dbReference type="NCBI Taxonomy" id="69539"/>
    <lineage>
        <taxon>Bacteria</taxon>
        <taxon>Pseudomonadati</taxon>
        <taxon>Pseudomonadota</taxon>
        <taxon>Gammaproteobacteria</taxon>
        <taxon>Alteromonadales</taxon>
        <taxon>Moritellaceae</taxon>
        <taxon>Moritella</taxon>
    </lineage>
</organism>
<gene>
    <name evidence="1" type="ORF">MORIYA_0375</name>
</gene>
<proteinExistence type="predicted"/>